<dbReference type="InterPro" id="IPR051488">
    <property type="entry name" value="WD_repeat_striatin"/>
</dbReference>
<feature type="region of interest" description="Disordered" evidence="8">
    <location>
        <begin position="204"/>
        <end position="309"/>
    </location>
</feature>
<organism evidence="10">
    <name type="scientific">Absidia glauca</name>
    <name type="common">Pin mould</name>
    <dbReference type="NCBI Taxonomy" id="4829"/>
    <lineage>
        <taxon>Eukaryota</taxon>
        <taxon>Fungi</taxon>
        <taxon>Fungi incertae sedis</taxon>
        <taxon>Mucoromycota</taxon>
        <taxon>Mucoromycotina</taxon>
        <taxon>Mucoromycetes</taxon>
        <taxon>Mucorales</taxon>
        <taxon>Cunninghamellaceae</taxon>
        <taxon>Absidia</taxon>
    </lineage>
</organism>
<feature type="coiled-coil region" evidence="7">
    <location>
        <begin position="31"/>
        <end position="58"/>
    </location>
</feature>
<dbReference type="InterPro" id="IPR001680">
    <property type="entry name" value="WD40_rpt"/>
</dbReference>
<dbReference type="PANTHER" id="PTHR15653">
    <property type="entry name" value="STRIATIN"/>
    <property type="match status" value="1"/>
</dbReference>
<dbReference type="SUPFAM" id="SSF50978">
    <property type="entry name" value="WD40 repeat-like"/>
    <property type="match status" value="1"/>
</dbReference>
<dbReference type="Gene3D" id="1.20.5.300">
    <property type="match status" value="1"/>
</dbReference>
<dbReference type="SMART" id="SM00320">
    <property type="entry name" value="WD40"/>
    <property type="match status" value="7"/>
</dbReference>
<dbReference type="PROSITE" id="PS00678">
    <property type="entry name" value="WD_REPEATS_1"/>
    <property type="match status" value="2"/>
</dbReference>
<dbReference type="OMA" id="SKCSQEV"/>
<evidence type="ECO:0000256" key="2">
    <source>
        <dbReference type="ARBA" id="ARBA00022574"/>
    </source>
</evidence>
<dbReference type="InterPro" id="IPR013258">
    <property type="entry name" value="Striatin_N"/>
</dbReference>
<evidence type="ECO:0000256" key="7">
    <source>
        <dbReference type="SAM" id="Coils"/>
    </source>
</evidence>
<dbReference type="Pfam" id="PF08232">
    <property type="entry name" value="Striatin"/>
    <property type="match status" value="1"/>
</dbReference>
<feature type="repeat" description="WD" evidence="6">
    <location>
        <begin position="618"/>
        <end position="658"/>
    </location>
</feature>
<feature type="repeat" description="WD" evidence="6">
    <location>
        <begin position="376"/>
        <end position="417"/>
    </location>
</feature>
<feature type="compositionally biased region" description="Polar residues" evidence="8">
    <location>
        <begin position="204"/>
        <end position="227"/>
    </location>
</feature>
<feature type="repeat" description="WD" evidence="6">
    <location>
        <begin position="484"/>
        <end position="526"/>
    </location>
</feature>
<feature type="repeat" description="WD" evidence="6">
    <location>
        <begin position="431"/>
        <end position="464"/>
    </location>
</feature>
<dbReference type="InterPro" id="IPR036322">
    <property type="entry name" value="WD40_repeat_dom_sf"/>
</dbReference>
<dbReference type="InterPro" id="IPR015943">
    <property type="entry name" value="WD40/YVTN_repeat-like_dom_sf"/>
</dbReference>
<dbReference type="PROSITE" id="PS50294">
    <property type="entry name" value="WD_REPEATS_REGION"/>
    <property type="match status" value="4"/>
</dbReference>
<dbReference type="CDD" id="cd00200">
    <property type="entry name" value="WD40"/>
    <property type="match status" value="1"/>
</dbReference>
<dbReference type="Gene3D" id="2.130.10.10">
    <property type="entry name" value="YVTN repeat-like/Quinoprotein amine dehydrogenase"/>
    <property type="match status" value="2"/>
</dbReference>
<feature type="compositionally biased region" description="Polar residues" evidence="8">
    <location>
        <begin position="296"/>
        <end position="309"/>
    </location>
</feature>
<evidence type="ECO:0000256" key="3">
    <source>
        <dbReference type="ARBA" id="ARBA00022737"/>
    </source>
</evidence>
<sequence length="701" mass="78196">MFGELLAPVDYNLPGVLHYLQAEWRRFERERNEWTIERAELKARIALLEGERRSTEKLKVDMIKRVKMLEYALQQERRQCLESSIHHPPANVMDDKVEVDITGYRKSCNKWRRKEGASMPCYLNVANPCFFLPIAGPLYKSSQVNVPTISPVETSIDTKRREKSRQILKTCLQEINYLTSLPSKLPLTYTLATSIQNKNGCLQPVNKPSLNQQPSSTSISTTVQNIHPLSTNSPLSPSSTSAEAMISRNERPKPSNVPKTIESWTATKPSSSTQLSPLPPPTPPAIDESLGPASTRRGTAIQTDGDNEGLSQSIKEKYNISNENMQKVLKNANKGSKKNRSSSPELHELDLNYLDVGSRQKIYNDSSKIWRNKMQFKGHLDSVRAVAFHPTEMLLASGSDDGTVKLINLEQPKPTTTKSSLHDDLDAKTTYRGHNNIITNVAISAEQERVYSSSLDGTLRVWRLPPSHHSTFSPIDPSLYVTTLLGHTDAVWDFKLLPGTAPLLASASADGTVKLWNTEDEQLQWSWDRPFGSKVTPTSLDVCRPDKLVVSYTNGKIRLYDIETGKVILAWTGTEEATQRAQINKVISHPNTSLILSGHEDRLIKGHDLNSGKMIYSMSAHLDGVTSLDMVVDSALVSGGHDASIRLWDMKMNKTCIQEFSAHRKKGDEGVLDVHFHRASPWMVSGGADGIVKVYQHGPFV</sequence>
<comment type="similarity">
    <text evidence="1">Belongs to the WD repeat striatin family.</text>
</comment>
<feature type="domain" description="Striatin N-terminal" evidence="9">
    <location>
        <begin position="12"/>
        <end position="182"/>
    </location>
</feature>
<dbReference type="GO" id="GO:0005516">
    <property type="term" value="F:calmodulin binding"/>
    <property type="evidence" value="ECO:0007669"/>
    <property type="project" value="UniProtKB-KW"/>
</dbReference>
<accession>A0A168NV37</accession>
<dbReference type="Pfam" id="PF00400">
    <property type="entry name" value="WD40"/>
    <property type="match status" value="5"/>
</dbReference>
<dbReference type="PROSITE" id="PS50082">
    <property type="entry name" value="WD_REPEATS_2"/>
    <property type="match status" value="4"/>
</dbReference>
<dbReference type="Proteomes" id="UP000078561">
    <property type="component" value="Unassembled WGS sequence"/>
</dbReference>
<dbReference type="InParanoid" id="A0A168NV37"/>
<gene>
    <name evidence="10" type="primary">ABSGL_07006.1 scaffold 8715</name>
</gene>
<dbReference type="EMBL" id="LT553525">
    <property type="protein sequence ID" value="SAM01265.1"/>
    <property type="molecule type" value="Genomic_DNA"/>
</dbReference>
<keyword evidence="11" id="KW-1185">Reference proteome</keyword>
<dbReference type="STRING" id="4829.A0A168NV37"/>
<feature type="compositionally biased region" description="Low complexity" evidence="8">
    <location>
        <begin position="228"/>
        <end position="241"/>
    </location>
</feature>
<dbReference type="InterPro" id="IPR020472">
    <property type="entry name" value="WD40_PAC1"/>
</dbReference>
<keyword evidence="4" id="KW-0112">Calmodulin-binding</keyword>
<dbReference type="PRINTS" id="PR00320">
    <property type="entry name" value="GPROTEINBRPT"/>
</dbReference>
<evidence type="ECO:0000313" key="10">
    <source>
        <dbReference type="EMBL" id="SAM01265.1"/>
    </source>
</evidence>
<keyword evidence="2 6" id="KW-0853">WD repeat</keyword>
<proteinExistence type="inferred from homology"/>
<evidence type="ECO:0000256" key="6">
    <source>
        <dbReference type="PROSITE-ProRule" id="PRU00221"/>
    </source>
</evidence>
<dbReference type="AlphaFoldDB" id="A0A168NV37"/>
<keyword evidence="3" id="KW-0677">Repeat</keyword>
<evidence type="ECO:0000256" key="1">
    <source>
        <dbReference type="ARBA" id="ARBA00009616"/>
    </source>
</evidence>
<dbReference type="InterPro" id="IPR019775">
    <property type="entry name" value="WD40_repeat_CS"/>
</dbReference>
<evidence type="ECO:0000256" key="5">
    <source>
        <dbReference type="ARBA" id="ARBA00023054"/>
    </source>
</evidence>
<evidence type="ECO:0000313" key="11">
    <source>
        <dbReference type="Proteomes" id="UP000078561"/>
    </source>
</evidence>
<dbReference type="OrthoDB" id="727118at2759"/>
<evidence type="ECO:0000259" key="9">
    <source>
        <dbReference type="Pfam" id="PF08232"/>
    </source>
</evidence>
<protein>
    <recommendedName>
        <fullName evidence="9">Striatin N-terminal domain-containing protein</fullName>
    </recommendedName>
</protein>
<evidence type="ECO:0000256" key="4">
    <source>
        <dbReference type="ARBA" id="ARBA00022860"/>
    </source>
</evidence>
<name>A0A168NV37_ABSGL</name>
<reference evidence="10" key="1">
    <citation type="submission" date="2016-04" db="EMBL/GenBank/DDBJ databases">
        <authorList>
            <person name="Evans L.H."/>
            <person name="Alamgir A."/>
            <person name="Owens N."/>
            <person name="Weber N.D."/>
            <person name="Virtaneva K."/>
            <person name="Barbian K."/>
            <person name="Babar A."/>
            <person name="Rosenke K."/>
        </authorList>
    </citation>
    <scope>NUCLEOTIDE SEQUENCE [LARGE SCALE GENOMIC DNA]</scope>
    <source>
        <strain evidence="10">CBS 101.48</strain>
    </source>
</reference>
<dbReference type="FunCoup" id="A0A168NV37">
    <property type="interactions" value="185"/>
</dbReference>
<keyword evidence="5 7" id="KW-0175">Coiled coil</keyword>
<dbReference type="PANTHER" id="PTHR15653:SF0">
    <property type="entry name" value="CONNECTOR OF KINASE TO AP-1, ISOFORM E"/>
    <property type="match status" value="1"/>
</dbReference>
<evidence type="ECO:0000256" key="8">
    <source>
        <dbReference type="SAM" id="MobiDB-lite"/>
    </source>
</evidence>